<comment type="subunit">
    <text evidence="6">Part of the 50S ribosomal subunit.</text>
</comment>
<comment type="similarity">
    <text evidence="1 6 7">Belongs to the universal ribosomal protein uL6 family.</text>
</comment>
<dbReference type="PIRSF" id="PIRSF002162">
    <property type="entry name" value="Ribosomal_L6"/>
    <property type="match status" value="1"/>
</dbReference>
<dbReference type="FunFam" id="3.90.930.12:FF:000002">
    <property type="entry name" value="50S ribosomal protein L6"/>
    <property type="match status" value="1"/>
</dbReference>
<evidence type="ECO:0000256" key="2">
    <source>
        <dbReference type="ARBA" id="ARBA00022730"/>
    </source>
</evidence>
<evidence type="ECO:0000256" key="5">
    <source>
        <dbReference type="ARBA" id="ARBA00023274"/>
    </source>
</evidence>
<proteinExistence type="inferred from homology"/>
<dbReference type="PROSITE" id="PS00525">
    <property type="entry name" value="RIBOSOMAL_L6_1"/>
    <property type="match status" value="1"/>
</dbReference>
<dbReference type="PRINTS" id="PR00059">
    <property type="entry name" value="RIBOSOMALL6"/>
</dbReference>
<dbReference type="InterPro" id="IPR002358">
    <property type="entry name" value="Ribosomal_uL6_CS"/>
</dbReference>
<feature type="domain" description="Large ribosomal subunit protein uL6 alpha-beta" evidence="9">
    <location>
        <begin position="12"/>
        <end position="82"/>
    </location>
</feature>
<dbReference type="HAMAP" id="MF_01365_B">
    <property type="entry name" value="Ribosomal_uL6_B"/>
    <property type="match status" value="1"/>
</dbReference>
<evidence type="ECO:0000256" key="1">
    <source>
        <dbReference type="ARBA" id="ARBA00009356"/>
    </source>
</evidence>
<keyword evidence="2 6" id="KW-0699">rRNA-binding</keyword>
<evidence type="ECO:0000313" key="11">
    <source>
        <dbReference type="Proteomes" id="UP000594688"/>
    </source>
</evidence>
<evidence type="ECO:0000256" key="3">
    <source>
        <dbReference type="ARBA" id="ARBA00022884"/>
    </source>
</evidence>
<comment type="function">
    <text evidence="6 8">This protein binds to the 23S rRNA, and is important in its secondary structure. It is located near the subunit interface in the base of the L7/L12 stalk, and near the tRNA binding site of the peptidyltransferase center.</text>
</comment>
<dbReference type="KEGG" id="nli:G3M70_07665"/>
<dbReference type="EMBL" id="CP048685">
    <property type="protein sequence ID" value="QPJ61764.1"/>
    <property type="molecule type" value="Genomic_DNA"/>
</dbReference>
<keyword evidence="3 6" id="KW-0694">RNA-binding</keyword>
<evidence type="ECO:0000256" key="7">
    <source>
        <dbReference type="RuleBase" id="RU003869"/>
    </source>
</evidence>
<dbReference type="InterPro" id="IPR020040">
    <property type="entry name" value="Ribosomal_uL6_a/b-dom"/>
</dbReference>
<dbReference type="GO" id="GO:0022625">
    <property type="term" value="C:cytosolic large ribosomal subunit"/>
    <property type="evidence" value="ECO:0007669"/>
    <property type="project" value="UniProtKB-UniRule"/>
</dbReference>
<dbReference type="InterPro" id="IPR000702">
    <property type="entry name" value="Ribosomal_uL6-like"/>
</dbReference>
<dbReference type="GO" id="GO:0003735">
    <property type="term" value="F:structural constituent of ribosome"/>
    <property type="evidence" value="ECO:0007669"/>
    <property type="project" value="UniProtKB-UniRule"/>
</dbReference>
<dbReference type="GO" id="GO:0019843">
    <property type="term" value="F:rRNA binding"/>
    <property type="evidence" value="ECO:0007669"/>
    <property type="project" value="UniProtKB-UniRule"/>
</dbReference>
<evidence type="ECO:0000256" key="8">
    <source>
        <dbReference type="RuleBase" id="RU003870"/>
    </source>
</evidence>
<dbReference type="Pfam" id="PF00347">
    <property type="entry name" value="Ribosomal_L6"/>
    <property type="match status" value="2"/>
</dbReference>
<gene>
    <name evidence="6 10" type="primary">rplF</name>
    <name evidence="10" type="ORF">G3M70_07665</name>
</gene>
<dbReference type="Gene3D" id="3.90.930.12">
    <property type="entry name" value="Ribosomal protein L6, alpha-beta domain"/>
    <property type="match status" value="2"/>
</dbReference>
<sequence length="183" mass="19928">MSRVGKKPIDLPKGVEFNMSGNLCKIKGPKGELKRDLPANMTLETDDGKIVVKRPSDARQDRALHGLTRALVNNMVVGVSQGFMKQLNIVGVGYKVEQKGKNLVLHLGFSHSVAFPAPEGIEFEVDPKANTIKVKGIDKEKVGQTSAEIRKLRPPEPYKGKGVMYADERIRRKAGKAAVGAGK</sequence>
<dbReference type="InterPro" id="IPR036789">
    <property type="entry name" value="Ribosomal_uL6-like_a/b-dom_sf"/>
</dbReference>
<dbReference type="PANTHER" id="PTHR11655:SF14">
    <property type="entry name" value="LARGE RIBOSOMAL SUBUNIT PROTEIN UL6M"/>
    <property type="match status" value="1"/>
</dbReference>
<keyword evidence="4 6" id="KW-0689">Ribosomal protein</keyword>
<dbReference type="InterPro" id="IPR019906">
    <property type="entry name" value="Ribosomal_uL6_bac-type"/>
</dbReference>
<protein>
    <recommendedName>
        <fullName evidence="6">Large ribosomal subunit protein uL6</fullName>
    </recommendedName>
</protein>
<name>A0A7T0BVL5_9BACT</name>
<dbReference type="FunFam" id="3.90.930.12:FF:000001">
    <property type="entry name" value="50S ribosomal protein L6"/>
    <property type="match status" value="1"/>
</dbReference>
<evidence type="ECO:0000256" key="6">
    <source>
        <dbReference type="HAMAP-Rule" id="MF_01365"/>
    </source>
</evidence>
<dbReference type="GO" id="GO:0002181">
    <property type="term" value="P:cytoplasmic translation"/>
    <property type="evidence" value="ECO:0007669"/>
    <property type="project" value="TreeGrafter"/>
</dbReference>
<dbReference type="AlphaFoldDB" id="A0A7T0BVL5"/>
<dbReference type="NCBIfam" id="TIGR03654">
    <property type="entry name" value="L6_bact"/>
    <property type="match status" value="1"/>
</dbReference>
<keyword evidence="5 6" id="KW-0687">Ribonucleoprotein</keyword>
<evidence type="ECO:0000259" key="9">
    <source>
        <dbReference type="Pfam" id="PF00347"/>
    </source>
</evidence>
<dbReference type="SUPFAM" id="SSF56053">
    <property type="entry name" value="Ribosomal protein L6"/>
    <property type="match status" value="2"/>
</dbReference>
<feature type="domain" description="Large ribosomal subunit protein uL6 alpha-beta" evidence="9">
    <location>
        <begin position="90"/>
        <end position="165"/>
    </location>
</feature>
<dbReference type="PANTHER" id="PTHR11655">
    <property type="entry name" value="60S/50S RIBOSOMAL PROTEIN L6/L9"/>
    <property type="match status" value="1"/>
</dbReference>
<organism evidence="10 11">
    <name type="scientific">Candidatus Nitronauta litoralis</name>
    <dbReference type="NCBI Taxonomy" id="2705533"/>
    <lineage>
        <taxon>Bacteria</taxon>
        <taxon>Pseudomonadati</taxon>
        <taxon>Nitrospinota/Tectimicrobiota group</taxon>
        <taxon>Nitrospinota</taxon>
        <taxon>Nitrospinia</taxon>
        <taxon>Nitrospinales</taxon>
        <taxon>Nitrospinaceae</taxon>
        <taxon>Candidatus Nitronauta</taxon>
    </lineage>
</organism>
<accession>A0A7T0BVL5</accession>
<evidence type="ECO:0000313" key="10">
    <source>
        <dbReference type="EMBL" id="QPJ61764.1"/>
    </source>
</evidence>
<reference evidence="10 11" key="1">
    <citation type="submission" date="2020-02" db="EMBL/GenBank/DDBJ databases">
        <title>Genomic and physiological characterization of two novel Nitrospinaceae genera.</title>
        <authorList>
            <person name="Mueller A.J."/>
            <person name="Jung M.-Y."/>
            <person name="Strachan C.R."/>
            <person name="Herbold C.W."/>
            <person name="Kirkegaard R.H."/>
            <person name="Daims H."/>
        </authorList>
    </citation>
    <scope>NUCLEOTIDE SEQUENCE [LARGE SCALE GENOMIC DNA]</scope>
    <source>
        <strain evidence="10">EB</strain>
    </source>
</reference>
<evidence type="ECO:0000256" key="4">
    <source>
        <dbReference type="ARBA" id="ARBA00022980"/>
    </source>
</evidence>
<dbReference type="Proteomes" id="UP000594688">
    <property type="component" value="Chromosome"/>
</dbReference>